<feature type="transmembrane region" description="Helical" evidence="2">
    <location>
        <begin position="54"/>
        <end position="72"/>
    </location>
</feature>
<protein>
    <recommendedName>
        <fullName evidence="3">DNA topoisomerase type IA zn finger domain-containing protein</fullName>
    </recommendedName>
</protein>
<keyword evidence="2" id="KW-0472">Membrane</keyword>
<keyword evidence="2" id="KW-0812">Transmembrane</keyword>
<reference evidence="4 5" key="1">
    <citation type="submission" date="2019-02" db="EMBL/GenBank/DDBJ databases">
        <title>Marinobacter halodurans sp. nov., a marine bacterium isolated from sea tidal flat.</title>
        <authorList>
            <person name="Yoo Y."/>
            <person name="Lee D.W."/>
            <person name="Kim B.S."/>
            <person name="Kim J.-J."/>
        </authorList>
    </citation>
    <scope>NUCLEOTIDE SEQUENCE [LARGE SCALE GENOMIC DNA]</scope>
    <source>
        <strain evidence="4 5">YJ-S3-2</strain>
    </source>
</reference>
<dbReference type="Proteomes" id="UP000313645">
    <property type="component" value="Unassembled WGS sequence"/>
</dbReference>
<keyword evidence="2" id="KW-1133">Transmembrane helix</keyword>
<dbReference type="Gene3D" id="3.30.65.10">
    <property type="entry name" value="Bacterial Topoisomerase I, domain 1"/>
    <property type="match status" value="1"/>
</dbReference>
<evidence type="ECO:0000259" key="3">
    <source>
        <dbReference type="Pfam" id="PF01396"/>
    </source>
</evidence>
<proteinExistence type="predicted"/>
<organism evidence="4 5">
    <name type="scientific">Marinobacter halodurans</name>
    <dbReference type="NCBI Taxonomy" id="2528979"/>
    <lineage>
        <taxon>Bacteria</taxon>
        <taxon>Pseudomonadati</taxon>
        <taxon>Pseudomonadota</taxon>
        <taxon>Gammaproteobacteria</taxon>
        <taxon>Pseudomonadales</taxon>
        <taxon>Marinobacteraceae</taxon>
        <taxon>Marinobacter</taxon>
    </lineage>
</organism>
<feature type="domain" description="DNA topoisomerase type IA zn finger" evidence="3">
    <location>
        <begin position="115"/>
        <end position="152"/>
    </location>
</feature>
<dbReference type="EMBL" id="SJDL01000085">
    <property type="protein sequence ID" value="TBW46419.1"/>
    <property type="molecule type" value="Genomic_DNA"/>
</dbReference>
<sequence>MIEKHIKLFTAAVFIVVVIVSKMMIGPITCNSGWKSPSIGSSGACSSHGGVAEWKAFLPIILAGGVAFWFYGKFSPRRLPQNKDQNDSPRPIEPIETPKPAPKSSRPRSVKSQPNCPRCRAKMVLRTASQGRNAGGQFWGCPKYPRCRGTRRYVSENKA</sequence>
<dbReference type="Pfam" id="PF01396">
    <property type="entry name" value="Zn_ribbon_Top1"/>
    <property type="match status" value="1"/>
</dbReference>
<dbReference type="RefSeq" id="WP_131484231.1">
    <property type="nucleotide sequence ID" value="NZ_SJDL01000085.1"/>
</dbReference>
<name>A0ABY1ZHB7_9GAMM</name>
<comment type="caution">
    <text evidence="4">The sequence shown here is derived from an EMBL/GenBank/DDBJ whole genome shotgun (WGS) entry which is preliminary data.</text>
</comment>
<evidence type="ECO:0000313" key="4">
    <source>
        <dbReference type="EMBL" id="TBW46419.1"/>
    </source>
</evidence>
<gene>
    <name evidence="4" type="ORF">EZI54_23165</name>
</gene>
<feature type="region of interest" description="Disordered" evidence="1">
    <location>
        <begin position="77"/>
        <end position="118"/>
    </location>
</feature>
<evidence type="ECO:0000256" key="2">
    <source>
        <dbReference type="SAM" id="Phobius"/>
    </source>
</evidence>
<evidence type="ECO:0000256" key="1">
    <source>
        <dbReference type="SAM" id="MobiDB-lite"/>
    </source>
</evidence>
<feature type="transmembrane region" description="Helical" evidence="2">
    <location>
        <begin position="12"/>
        <end position="34"/>
    </location>
</feature>
<keyword evidence="5" id="KW-1185">Reference proteome</keyword>
<dbReference type="SUPFAM" id="SSF57783">
    <property type="entry name" value="Zinc beta-ribbon"/>
    <property type="match status" value="1"/>
</dbReference>
<accession>A0ABY1ZHB7</accession>
<dbReference type="InterPro" id="IPR013498">
    <property type="entry name" value="Topo_IA_Znf"/>
</dbReference>
<evidence type="ECO:0000313" key="5">
    <source>
        <dbReference type="Proteomes" id="UP000313645"/>
    </source>
</evidence>